<dbReference type="EMBL" id="DS113449">
    <property type="protein sequence ID" value="EAY05421.1"/>
    <property type="molecule type" value="Genomic_DNA"/>
</dbReference>
<dbReference type="SUPFAM" id="SSF52058">
    <property type="entry name" value="L domain-like"/>
    <property type="match status" value="1"/>
</dbReference>
<dbReference type="Gene3D" id="3.80.10.10">
    <property type="entry name" value="Ribonuclease Inhibitor"/>
    <property type="match status" value="1"/>
</dbReference>
<dbReference type="OrthoDB" id="676979at2759"/>
<dbReference type="VEuPathDB" id="TrichDB:TVAGG3_0599850"/>
<organism evidence="1 2">
    <name type="scientific">Trichomonas vaginalis (strain ATCC PRA-98 / G3)</name>
    <dbReference type="NCBI Taxonomy" id="412133"/>
    <lineage>
        <taxon>Eukaryota</taxon>
        <taxon>Metamonada</taxon>
        <taxon>Parabasalia</taxon>
        <taxon>Trichomonadida</taxon>
        <taxon>Trichomonadidae</taxon>
        <taxon>Trichomonas</taxon>
    </lineage>
</organism>
<protein>
    <submittedName>
        <fullName evidence="1">Surface antigen BspA-like</fullName>
    </submittedName>
</protein>
<dbReference type="InParanoid" id="A2EPJ2"/>
<dbReference type="KEGG" id="tva:4763287"/>
<evidence type="ECO:0000313" key="2">
    <source>
        <dbReference type="Proteomes" id="UP000001542"/>
    </source>
</evidence>
<dbReference type="InterPro" id="IPR026906">
    <property type="entry name" value="LRR_5"/>
</dbReference>
<reference evidence="1" key="1">
    <citation type="submission" date="2006-10" db="EMBL/GenBank/DDBJ databases">
        <authorList>
            <person name="Amadeo P."/>
            <person name="Zhao Q."/>
            <person name="Wortman J."/>
            <person name="Fraser-Liggett C."/>
            <person name="Carlton J."/>
        </authorList>
    </citation>
    <scope>NUCLEOTIDE SEQUENCE</scope>
    <source>
        <strain evidence="1">G3</strain>
    </source>
</reference>
<dbReference type="STRING" id="5722.A2EPJ2"/>
<name>A2EPJ2_TRIV3</name>
<proteinExistence type="predicted"/>
<dbReference type="VEuPathDB" id="TrichDB:TVAG_197220"/>
<evidence type="ECO:0000313" key="1">
    <source>
        <dbReference type="EMBL" id="EAY05421.1"/>
    </source>
</evidence>
<reference evidence="1" key="2">
    <citation type="journal article" date="2007" name="Science">
        <title>Draft genome sequence of the sexually transmitted pathogen Trichomonas vaginalis.</title>
        <authorList>
            <person name="Carlton J.M."/>
            <person name="Hirt R.P."/>
            <person name="Silva J.C."/>
            <person name="Delcher A.L."/>
            <person name="Schatz M."/>
            <person name="Zhao Q."/>
            <person name="Wortman J.R."/>
            <person name="Bidwell S.L."/>
            <person name="Alsmark U.C.M."/>
            <person name="Besteiro S."/>
            <person name="Sicheritz-Ponten T."/>
            <person name="Noel C.J."/>
            <person name="Dacks J.B."/>
            <person name="Foster P.G."/>
            <person name="Simillion C."/>
            <person name="Van de Peer Y."/>
            <person name="Miranda-Saavedra D."/>
            <person name="Barton G.J."/>
            <person name="Westrop G.D."/>
            <person name="Mueller S."/>
            <person name="Dessi D."/>
            <person name="Fiori P.L."/>
            <person name="Ren Q."/>
            <person name="Paulsen I."/>
            <person name="Zhang H."/>
            <person name="Bastida-Corcuera F.D."/>
            <person name="Simoes-Barbosa A."/>
            <person name="Brown M.T."/>
            <person name="Hayes R.D."/>
            <person name="Mukherjee M."/>
            <person name="Okumura C.Y."/>
            <person name="Schneider R."/>
            <person name="Smith A.J."/>
            <person name="Vanacova S."/>
            <person name="Villalvazo M."/>
            <person name="Haas B.J."/>
            <person name="Pertea M."/>
            <person name="Feldblyum T.V."/>
            <person name="Utterback T.R."/>
            <person name="Shu C.L."/>
            <person name="Osoegawa K."/>
            <person name="de Jong P.J."/>
            <person name="Hrdy I."/>
            <person name="Horvathova L."/>
            <person name="Zubacova Z."/>
            <person name="Dolezal P."/>
            <person name="Malik S.B."/>
            <person name="Logsdon J.M. Jr."/>
            <person name="Henze K."/>
            <person name="Gupta A."/>
            <person name="Wang C.C."/>
            <person name="Dunne R.L."/>
            <person name="Upcroft J.A."/>
            <person name="Upcroft P."/>
            <person name="White O."/>
            <person name="Salzberg S.L."/>
            <person name="Tang P."/>
            <person name="Chiu C.-H."/>
            <person name="Lee Y.-S."/>
            <person name="Embley T.M."/>
            <person name="Coombs G.H."/>
            <person name="Mottram J.C."/>
            <person name="Tachezy J."/>
            <person name="Fraser-Liggett C.M."/>
            <person name="Johnson P.J."/>
        </authorList>
    </citation>
    <scope>NUCLEOTIDE SEQUENCE [LARGE SCALE GENOMIC DNA]</scope>
    <source>
        <strain evidence="1">G3</strain>
    </source>
</reference>
<dbReference type="RefSeq" id="XP_001317644.1">
    <property type="nucleotide sequence ID" value="XM_001317609.1"/>
</dbReference>
<dbReference type="Proteomes" id="UP000001542">
    <property type="component" value="Unassembled WGS sequence"/>
</dbReference>
<dbReference type="AlphaFoldDB" id="A2EPJ2"/>
<accession>A2EPJ2</accession>
<dbReference type="InterPro" id="IPR032675">
    <property type="entry name" value="LRR_dom_sf"/>
</dbReference>
<dbReference type="Pfam" id="PF13306">
    <property type="entry name" value="LRR_5"/>
    <property type="match status" value="1"/>
</dbReference>
<dbReference type="SMR" id="A2EPJ2"/>
<sequence length="179" mass="20211">MSGSTIEEFIGWSSIETIGTYIFHATNSLKTIDISMTKISVIPQFCFYGCKSLTTVLLPDNLTSIMQNSFLNLAIIEKFYIPSLVTSIEDQAFSTFPLLKMIVYFGKCDFKDRNLFISCPSLTRARVIPLYPSNKFGYCHVTRDALLYGLLGIVCPSFNYGNYFSFASLFSSSFFIFLV</sequence>
<keyword evidence="2" id="KW-1185">Reference proteome</keyword>
<gene>
    <name evidence="1" type="ORF">TVAG_197220</name>
</gene>